<reference evidence="2 3" key="1">
    <citation type="submission" date="2020-08" db="EMBL/GenBank/DDBJ databases">
        <title>A Genomic Blueprint of the Chicken Gut Microbiome.</title>
        <authorList>
            <person name="Gilroy R."/>
            <person name="Ravi A."/>
            <person name="Getino M."/>
            <person name="Pursley I."/>
            <person name="Horton D.L."/>
            <person name="Alikhan N.-F."/>
            <person name="Baker D."/>
            <person name="Gharbi K."/>
            <person name="Hall N."/>
            <person name="Watson M."/>
            <person name="Adriaenssens E.M."/>
            <person name="Foster-Nyarko E."/>
            <person name="Jarju S."/>
            <person name="Secka A."/>
            <person name="Antonio M."/>
            <person name="Oren A."/>
            <person name="Chaudhuri R."/>
            <person name="La Ragione R.M."/>
            <person name="Hildebrand F."/>
            <person name="Pallen M.J."/>
        </authorList>
    </citation>
    <scope>NUCLEOTIDE SEQUENCE [LARGE SCALE GENOMIC DNA]</scope>
    <source>
        <strain evidence="2 3">Sa3CUN1</strain>
    </source>
</reference>
<dbReference type="Gene3D" id="1.10.1760.20">
    <property type="match status" value="1"/>
</dbReference>
<keyword evidence="3" id="KW-1185">Reference proteome</keyword>
<organism evidence="2 3">
    <name type="scientific">Clostridium gallinarum</name>
    <dbReference type="NCBI Taxonomy" id="2762246"/>
    <lineage>
        <taxon>Bacteria</taxon>
        <taxon>Bacillati</taxon>
        <taxon>Bacillota</taxon>
        <taxon>Clostridia</taxon>
        <taxon>Eubacteriales</taxon>
        <taxon>Clostridiaceae</taxon>
        <taxon>Clostridium</taxon>
    </lineage>
</organism>
<feature type="transmembrane region" description="Helical" evidence="1">
    <location>
        <begin position="131"/>
        <end position="153"/>
    </location>
</feature>
<feature type="transmembrane region" description="Helical" evidence="1">
    <location>
        <begin position="57"/>
        <end position="83"/>
    </location>
</feature>
<keyword evidence="1" id="KW-1133">Transmembrane helix</keyword>
<feature type="transmembrane region" description="Helical" evidence="1">
    <location>
        <begin position="12"/>
        <end position="37"/>
    </location>
</feature>
<proteinExistence type="predicted"/>
<protein>
    <submittedName>
        <fullName evidence="2">ECF transporter S component</fullName>
    </submittedName>
</protein>
<dbReference type="Proteomes" id="UP000640335">
    <property type="component" value="Unassembled WGS sequence"/>
</dbReference>
<comment type="caution">
    <text evidence="2">The sequence shown here is derived from an EMBL/GenBank/DDBJ whole genome shotgun (WGS) entry which is preliminary data.</text>
</comment>
<evidence type="ECO:0000313" key="2">
    <source>
        <dbReference type="EMBL" id="MBD7915830.1"/>
    </source>
</evidence>
<keyword evidence="1" id="KW-0472">Membrane</keyword>
<dbReference type="RefSeq" id="WP_191750583.1">
    <property type="nucleotide sequence ID" value="NZ_JACSQZ010000046.1"/>
</dbReference>
<sequence length="173" mass="18623">MDNREKIRKMMFAAVLIAISIIIPTQFGFLRIVIGPFTATIASHVPMFLAMLIAPEVAIAVGVGSAIGFFITIPLVIAARAAMHIVVGYVGALIIKKDKNFKKAIAITAPIHGILEGLVVIPFGFSVYQFVVVVAVGTMIHHFVDGAISYALANALAKARRKKLYDVFTSEVI</sequence>
<accession>A0ABR8Q5Y0</accession>
<dbReference type="EMBL" id="JACSQZ010000046">
    <property type="protein sequence ID" value="MBD7915830.1"/>
    <property type="molecule type" value="Genomic_DNA"/>
</dbReference>
<keyword evidence="1" id="KW-0812">Transmembrane</keyword>
<evidence type="ECO:0000313" key="3">
    <source>
        <dbReference type="Proteomes" id="UP000640335"/>
    </source>
</evidence>
<name>A0ABR8Q5Y0_9CLOT</name>
<feature type="transmembrane region" description="Helical" evidence="1">
    <location>
        <begin position="104"/>
        <end position="125"/>
    </location>
</feature>
<evidence type="ECO:0000256" key="1">
    <source>
        <dbReference type="SAM" id="Phobius"/>
    </source>
</evidence>
<gene>
    <name evidence="2" type="ORF">H9660_11810</name>
</gene>